<dbReference type="STRING" id="1379270.GEMMAAP_06675"/>
<dbReference type="GO" id="GO:0016812">
    <property type="term" value="F:hydrolase activity, acting on carbon-nitrogen (but not peptide) bonds, in cyclic amides"/>
    <property type="evidence" value="ECO:0007669"/>
    <property type="project" value="TreeGrafter"/>
</dbReference>
<dbReference type="GO" id="GO:0016811">
    <property type="term" value="F:hydrolase activity, acting on carbon-nitrogen (but not peptide) bonds, in linear amides"/>
    <property type="evidence" value="ECO:0007669"/>
    <property type="project" value="InterPro"/>
</dbReference>
<dbReference type="Gene3D" id="3.30.1490.130">
    <property type="entry name" value="D-aminoacylase. Domain 3"/>
    <property type="match status" value="1"/>
</dbReference>
<sequence length="522" mass="55719">MAGGFFFARTELPARTQGVDLLIVNGTVIDGTNTPGRVADVAVRGDRIVAVGANLSRAGATRIVDATGKVVSPGFIDLHAHLEPLLDMPLMESAMRQGVTFALGGPDGGSPLPLAPYMDSVRTAKPGINVGYLVGHNDIRRSVLGMAARAPNAAELARMKQLVAQAMGQGAFGLSTGLLYLPGTYSHVDEVIALSQSAADSGGIYTSHLRKEGIGLLDGVGEALEIGRRAKIPVVLTHHKAVGQQMWGKSVLTLAMVDSARKAGTDVMIDQYPYTATHTNLGVLVPSWAMAGGDAEFRQRLAVPALKDSITRGIIFNILNDRGGGDLARVQFSRVNWDKTLEGKTLKDWAARRNLAPTPENGAQLVLDAMLKGGANAIYHVLDEGDVRRIMASPFMMVASDGRLSRPGDGHPHPRAYGTFPRVLGEYVRNQKLLSLELAIHKMTQMPAQRLRLTDRGVIKAGAVADLVVFDANTVKDQATFTEPHQYPTGIETVIVNGTMAVERGKATGARAGRVVLRQARK</sequence>
<keyword evidence="3" id="KW-1185">Reference proteome</keyword>
<dbReference type="AlphaFoldDB" id="A0A143BPX5"/>
<evidence type="ECO:0000313" key="2">
    <source>
        <dbReference type="EMBL" id="AMW06625.1"/>
    </source>
</evidence>
<protein>
    <submittedName>
        <fullName evidence="2">Aminoacylase</fullName>
    </submittedName>
</protein>
<name>A0A143BPX5_9BACT</name>
<organism evidence="2 3">
    <name type="scientific">Gemmatimonas phototrophica</name>
    <dbReference type="NCBI Taxonomy" id="1379270"/>
    <lineage>
        <taxon>Bacteria</taxon>
        <taxon>Pseudomonadati</taxon>
        <taxon>Gemmatimonadota</taxon>
        <taxon>Gemmatimonadia</taxon>
        <taxon>Gemmatimonadales</taxon>
        <taxon>Gemmatimonadaceae</taxon>
        <taxon>Gemmatimonas</taxon>
    </lineage>
</organism>
<dbReference type="CDD" id="cd01297">
    <property type="entry name" value="D-aminoacylase"/>
    <property type="match status" value="1"/>
</dbReference>
<dbReference type="InterPro" id="IPR011059">
    <property type="entry name" value="Metal-dep_hydrolase_composite"/>
</dbReference>
<accession>A0A143BPX5</accession>
<dbReference type="Proteomes" id="UP000076404">
    <property type="component" value="Chromosome"/>
</dbReference>
<feature type="domain" description="Amidohydrolase 3" evidence="1">
    <location>
        <begin position="62"/>
        <end position="292"/>
    </location>
</feature>
<dbReference type="InterPro" id="IPR032466">
    <property type="entry name" value="Metal_Hydrolase"/>
</dbReference>
<dbReference type="SUPFAM" id="SSF51338">
    <property type="entry name" value="Composite domain of metallo-dependent hydrolases"/>
    <property type="match status" value="1"/>
</dbReference>
<dbReference type="Pfam" id="PF07969">
    <property type="entry name" value="Amidohydro_3"/>
    <property type="match status" value="2"/>
</dbReference>
<gene>
    <name evidence="2" type="ORF">GEMMAAP_06675</name>
</gene>
<dbReference type="InterPro" id="IPR050378">
    <property type="entry name" value="Metallo-dep_Hydrolases_sf"/>
</dbReference>
<dbReference type="KEGG" id="gph:GEMMAAP_06675"/>
<evidence type="ECO:0000313" key="3">
    <source>
        <dbReference type="Proteomes" id="UP000076404"/>
    </source>
</evidence>
<reference evidence="2 3" key="1">
    <citation type="journal article" date="2014" name="Proc. Natl. Acad. Sci. U.S.A.">
        <title>Functional type 2 photosynthetic reaction centers found in the rare bacterial phylum Gemmatimonadetes.</title>
        <authorList>
            <person name="Zeng Y."/>
            <person name="Feng F."/>
            <person name="Medova H."/>
            <person name="Dean J."/>
            <person name="Koblizek M."/>
        </authorList>
    </citation>
    <scope>NUCLEOTIDE SEQUENCE [LARGE SCALE GENOMIC DNA]</scope>
    <source>
        <strain evidence="2 3">AP64</strain>
    </source>
</reference>
<feature type="domain" description="Amidohydrolase 3" evidence="1">
    <location>
        <begin position="385"/>
        <end position="499"/>
    </location>
</feature>
<dbReference type="EMBL" id="CP011454">
    <property type="protein sequence ID" value="AMW06625.1"/>
    <property type="molecule type" value="Genomic_DNA"/>
</dbReference>
<proteinExistence type="predicted"/>
<dbReference type="SUPFAM" id="SSF51556">
    <property type="entry name" value="Metallo-dependent hydrolases"/>
    <property type="match status" value="1"/>
</dbReference>
<evidence type="ECO:0000259" key="1">
    <source>
        <dbReference type="Pfam" id="PF07969"/>
    </source>
</evidence>
<dbReference type="PANTHER" id="PTHR11647:SF1">
    <property type="entry name" value="COLLAPSIN RESPONSE MEDIATOR PROTEIN"/>
    <property type="match status" value="1"/>
</dbReference>
<dbReference type="InterPro" id="IPR023100">
    <property type="entry name" value="D-aminoacylase_insert_dom_sf"/>
</dbReference>
<dbReference type="eggNOG" id="COG3653">
    <property type="taxonomic scope" value="Bacteria"/>
</dbReference>
<reference evidence="2 3" key="2">
    <citation type="journal article" date="2016" name="Environ. Microbiol. Rep.">
        <title>Metagenomic evidence for the presence of phototrophic Gemmatimonadetes bacteria in diverse environments.</title>
        <authorList>
            <person name="Zeng Y."/>
            <person name="Baumbach J."/>
            <person name="Barbosa E.G."/>
            <person name="Azevedo V."/>
            <person name="Zhang C."/>
            <person name="Koblizek M."/>
        </authorList>
    </citation>
    <scope>NUCLEOTIDE SEQUENCE [LARGE SCALE GENOMIC DNA]</scope>
    <source>
        <strain evidence="2 3">AP64</strain>
    </source>
</reference>
<dbReference type="InterPro" id="IPR013108">
    <property type="entry name" value="Amidohydro_3"/>
</dbReference>
<dbReference type="Gene3D" id="3.20.20.140">
    <property type="entry name" value="Metal-dependent hydrolases"/>
    <property type="match status" value="1"/>
</dbReference>
<dbReference type="PANTHER" id="PTHR11647">
    <property type="entry name" value="HYDRANTOINASE/DIHYDROPYRIMIDINASE FAMILY MEMBER"/>
    <property type="match status" value="1"/>
</dbReference>
<dbReference type="GO" id="GO:0005829">
    <property type="term" value="C:cytosol"/>
    <property type="evidence" value="ECO:0007669"/>
    <property type="project" value="TreeGrafter"/>
</dbReference>
<dbReference type="Gene3D" id="2.30.40.10">
    <property type="entry name" value="Urease, subunit C, domain 1"/>
    <property type="match status" value="1"/>
</dbReference>